<feature type="transmembrane region" description="Helical" evidence="9">
    <location>
        <begin position="63"/>
        <end position="84"/>
    </location>
</feature>
<dbReference type="NCBIfam" id="TIGR01297">
    <property type="entry name" value="CDF"/>
    <property type="match status" value="1"/>
</dbReference>
<reference evidence="12" key="1">
    <citation type="submission" date="2020-12" db="EMBL/GenBank/DDBJ databases">
        <title>Leucobacter sp. CAS2, isolated from Chromium sludge.</title>
        <authorList>
            <person name="Xu Z."/>
        </authorList>
    </citation>
    <scope>NUCLEOTIDE SEQUENCE</scope>
    <source>
        <strain evidence="12">CSA2</strain>
    </source>
</reference>
<dbReference type="InterPro" id="IPR002524">
    <property type="entry name" value="Cation_efflux"/>
</dbReference>
<dbReference type="SUPFAM" id="SSF160240">
    <property type="entry name" value="Cation efflux protein cytoplasmic domain-like"/>
    <property type="match status" value="1"/>
</dbReference>
<dbReference type="InterPro" id="IPR027470">
    <property type="entry name" value="Cation_efflux_CTD"/>
</dbReference>
<dbReference type="InterPro" id="IPR027469">
    <property type="entry name" value="Cation_efflux_TMD_sf"/>
</dbReference>
<evidence type="ECO:0000256" key="5">
    <source>
        <dbReference type="ARBA" id="ARBA00022989"/>
    </source>
</evidence>
<dbReference type="Pfam" id="PF16916">
    <property type="entry name" value="ZT_dimer"/>
    <property type="match status" value="1"/>
</dbReference>
<keyword evidence="7 9" id="KW-0472">Membrane</keyword>
<sequence>MGAEDCDAEFSSGHPERPASAGTSGGHGHDHGLTAPDPGLTAADASGAGGAVRTATARHRKRLIVVLCITLTVFVVQLIGAFISGSLSLLADAGHMLTDGTGVAIALIASLIAGLPATSRRTFGYLRVEVLAALANGIVLGVIAVVIFVQAVSRFGSEVEVHSGPMLVAAAIGGTANLVSLLILRSGQKESLNVRGAYLEVLGDLLGSLAVIVAGIVIWLTDWMMIDQIASILIALMIAPRAYSLLRDVVNVLLEASPKNLDLEVAREHMLSVPGVDEVHDVHAWTITSGVPAFSAHVTVADTAWNERGYHAILDELRACLHEHFDTEHVTLQLEPESHRVTGAHVHR</sequence>
<feature type="transmembrane region" description="Helical" evidence="9">
    <location>
        <begin position="130"/>
        <end position="152"/>
    </location>
</feature>
<comment type="similarity">
    <text evidence="2">Belongs to the cation diffusion facilitator (CDF) transporter (TC 2.A.4) family. SLC30A subfamily.</text>
</comment>
<evidence type="ECO:0000256" key="4">
    <source>
        <dbReference type="ARBA" id="ARBA00022692"/>
    </source>
</evidence>
<evidence type="ECO:0000256" key="1">
    <source>
        <dbReference type="ARBA" id="ARBA00004141"/>
    </source>
</evidence>
<feature type="transmembrane region" description="Helical" evidence="9">
    <location>
        <begin position="164"/>
        <end position="184"/>
    </location>
</feature>
<evidence type="ECO:0000256" key="3">
    <source>
        <dbReference type="ARBA" id="ARBA00022448"/>
    </source>
</evidence>
<dbReference type="Gene3D" id="3.30.70.1350">
    <property type="entry name" value="Cation efflux protein, cytoplasmic domain"/>
    <property type="match status" value="1"/>
</dbReference>
<dbReference type="GO" id="GO:0005385">
    <property type="term" value="F:zinc ion transmembrane transporter activity"/>
    <property type="evidence" value="ECO:0007669"/>
    <property type="project" value="TreeGrafter"/>
</dbReference>
<dbReference type="AlphaFoldDB" id="A0A934QDT8"/>
<feature type="transmembrane region" description="Helical" evidence="9">
    <location>
        <begin position="196"/>
        <end position="219"/>
    </location>
</feature>
<protein>
    <submittedName>
        <fullName evidence="12">Cation transporter</fullName>
    </submittedName>
</protein>
<feature type="transmembrane region" description="Helical" evidence="9">
    <location>
        <begin position="96"/>
        <end position="118"/>
    </location>
</feature>
<evidence type="ECO:0000313" key="12">
    <source>
        <dbReference type="EMBL" id="MBK0421945.1"/>
    </source>
</evidence>
<comment type="caution">
    <text evidence="12">The sequence shown here is derived from an EMBL/GenBank/DDBJ whole genome shotgun (WGS) entry which is preliminary data.</text>
</comment>
<dbReference type="PANTHER" id="PTHR11562">
    <property type="entry name" value="CATION EFFLUX PROTEIN/ ZINC TRANSPORTER"/>
    <property type="match status" value="1"/>
</dbReference>
<feature type="region of interest" description="Disordered" evidence="8">
    <location>
        <begin position="1"/>
        <end position="39"/>
    </location>
</feature>
<dbReference type="InterPro" id="IPR058533">
    <property type="entry name" value="Cation_efflux_TM"/>
</dbReference>
<dbReference type="EMBL" id="JAEHOI010000006">
    <property type="protein sequence ID" value="MBK0421945.1"/>
    <property type="molecule type" value="Genomic_DNA"/>
</dbReference>
<accession>A0A934QDT8</accession>
<evidence type="ECO:0000256" key="2">
    <source>
        <dbReference type="ARBA" id="ARBA00008873"/>
    </source>
</evidence>
<proteinExistence type="inferred from homology"/>
<dbReference type="Gene3D" id="1.20.1510.10">
    <property type="entry name" value="Cation efflux protein transmembrane domain"/>
    <property type="match status" value="1"/>
</dbReference>
<evidence type="ECO:0000256" key="7">
    <source>
        <dbReference type="ARBA" id="ARBA00023136"/>
    </source>
</evidence>
<evidence type="ECO:0000256" key="8">
    <source>
        <dbReference type="SAM" id="MobiDB-lite"/>
    </source>
</evidence>
<keyword evidence="6" id="KW-0406">Ion transport</keyword>
<dbReference type="SUPFAM" id="SSF161111">
    <property type="entry name" value="Cation efflux protein transmembrane domain-like"/>
    <property type="match status" value="1"/>
</dbReference>
<keyword evidence="3" id="KW-0813">Transport</keyword>
<feature type="domain" description="Cation efflux protein transmembrane" evidence="10">
    <location>
        <begin position="63"/>
        <end position="254"/>
    </location>
</feature>
<keyword evidence="13" id="KW-1185">Reference proteome</keyword>
<evidence type="ECO:0000313" key="13">
    <source>
        <dbReference type="Proteomes" id="UP000618733"/>
    </source>
</evidence>
<dbReference type="Proteomes" id="UP000618733">
    <property type="component" value="Unassembled WGS sequence"/>
</dbReference>
<evidence type="ECO:0000259" key="10">
    <source>
        <dbReference type="Pfam" id="PF01545"/>
    </source>
</evidence>
<keyword evidence="5 9" id="KW-1133">Transmembrane helix</keyword>
<evidence type="ECO:0000256" key="6">
    <source>
        <dbReference type="ARBA" id="ARBA00023065"/>
    </source>
</evidence>
<dbReference type="PANTHER" id="PTHR11562:SF17">
    <property type="entry name" value="RE54080P-RELATED"/>
    <property type="match status" value="1"/>
</dbReference>
<feature type="domain" description="Cation efflux protein cytoplasmic" evidence="11">
    <location>
        <begin position="259"/>
        <end position="337"/>
    </location>
</feature>
<evidence type="ECO:0000256" key="9">
    <source>
        <dbReference type="SAM" id="Phobius"/>
    </source>
</evidence>
<comment type="subcellular location">
    <subcellularLocation>
        <location evidence="1">Membrane</location>
        <topology evidence="1">Multi-pass membrane protein</topology>
    </subcellularLocation>
</comment>
<name>A0A934QDT8_9MICO</name>
<dbReference type="Pfam" id="PF01545">
    <property type="entry name" value="Cation_efflux"/>
    <property type="match status" value="1"/>
</dbReference>
<organism evidence="12 13">
    <name type="scientific">Leucobacter edaphi</name>
    <dbReference type="NCBI Taxonomy" id="2796472"/>
    <lineage>
        <taxon>Bacteria</taxon>
        <taxon>Bacillati</taxon>
        <taxon>Actinomycetota</taxon>
        <taxon>Actinomycetes</taxon>
        <taxon>Micrococcales</taxon>
        <taxon>Microbacteriaceae</taxon>
        <taxon>Leucobacter</taxon>
    </lineage>
</organism>
<gene>
    <name evidence="12" type="ORF">JD292_07635</name>
</gene>
<feature type="transmembrane region" description="Helical" evidence="9">
    <location>
        <begin position="225"/>
        <end position="243"/>
    </location>
</feature>
<evidence type="ECO:0000259" key="11">
    <source>
        <dbReference type="Pfam" id="PF16916"/>
    </source>
</evidence>
<dbReference type="InterPro" id="IPR050681">
    <property type="entry name" value="CDF/SLC30A"/>
</dbReference>
<keyword evidence="4 9" id="KW-0812">Transmembrane</keyword>
<dbReference type="InterPro" id="IPR036837">
    <property type="entry name" value="Cation_efflux_CTD_sf"/>
</dbReference>
<dbReference type="GO" id="GO:0005886">
    <property type="term" value="C:plasma membrane"/>
    <property type="evidence" value="ECO:0007669"/>
    <property type="project" value="TreeGrafter"/>
</dbReference>